<reference evidence="1" key="1">
    <citation type="journal article" date="2014" name="Int. J. Syst. Evol. Microbiol.">
        <title>Complete genome sequence of Corynebacterium casei LMG S-19264T (=DSM 44701T), isolated from a smear-ripened cheese.</title>
        <authorList>
            <consortium name="US DOE Joint Genome Institute (JGI-PGF)"/>
            <person name="Walter F."/>
            <person name="Albersmeier A."/>
            <person name="Kalinowski J."/>
            <person name="Ruckert C."/>
        </authorList>
    </citation>
    <scope>NUCLEOTIDE SEQUENCE</scope>
    <source>
        <strain evidence="1">KCTC 22169</strain>
    </source>
</reference>
<dbReference type="InterPro" id="IPR010323">
    <property type="entry name" value="DUF924"/>
</dbReference>
<dbReference type="Pfam" id="PF06041">
    <property type="entry name" value="DUF924"/>
    <property type="match status" value="1"/>
</dbReference>
<evidence type="ECO:0000313" key="2">
    <source>
        <dbReference type="Proteomes" id="UP000626148"/>
    </source>
</evidence>
<proteinExistence type="predicted"/>
<dbReference type="Gene3D" id="1.20.58.320">
    <property type="entry name" value="TPR-like"/>
    <property type="match status" value="1"/>
</dbReference>
<dbReference type="Proteomes" id="UP000626148">
    <property type="component" value="Unassembled WGS sequence"/>
</dbReference>
<dbReference type="EMBL" id="BMXR01000003">
    <property type="protein sequence ID" value="GGX49403.1"/>
    <property type="molecule type" value="Genomic_DNA"/>
</dbReference>
<reference evidence="1" key="2">
    <citation type="submission" date="2020-09" db="EMBL/GenBank/DDBJ databases">
        <authorList>
            <person name="Sun Q."/>
            <person name="Kim S."/>
        </authorList>
    </citation>
    <scope>NUCLEOTIDE SEQUENCE</scope>
    <source>
        <strain evidence="1">KCTC 22169</strain>
    </source>
</reference>
<dbReference type="AlphaFoldDB" id="A0A918K5K4"/>
<accession>A0A918K5K4</accession>
<comment type="caution">
    <text evidence="1">The sequence shown here is derived from an EMBL/GenBank/DDBJ whole genome shotgun (WGS) entry which is preliminary data.</text>
</comment>
<gene>
    <name evidence="1" type="ORF">GCM10007392_15890</name>
</gene>
<organism evidence="1 2">
    <name type="scientific">Saccharospirillum salsuginis</name>
    <dbReference type="NCBI Taxonomy" id="418750"/>
    <lineage>
        <taxon>Bacteria</taxon>
        <taxon>Pseudomonadati</taxon>
        <taxon>Pseudomonadota</taxon>
        <taxon>Gammaproteobacteria</taxon>
        <taxon>Oceanospirillales</taxon>
        <taxon>Saccharospirillaceae</taxon>
        <taxon>Saccharospirillum</taxon>
    </lineage>
</organism>
<dbReference type="RefSeq" id="WP_189608001.1">
    <property type="nucleotide sequence ID" value="NZ_BMXR01000003.1"/>
</dbReference>
<dbReference type="InterPro" id="IPR011990">
    <property type="entry name" value="TPR-like_helical_dom_sf"/>
</dbReference>
<keyword evidence="2" id="KW-1185">Reference proteome</keyword>
<protein>
    <recommendedName>
        <fullName evidence="3">DUF924 domain-containing protein</fullName>
    </recommendedName>
</protein>
<sequence length="197" mass="22808">MKPWQPVLDFWFGDREPPEPAFQKRWFSGGSDVDQQIEQRFGELHRRAVEGELAAWLEHPEGRLAKIVLVDQFSRNLYRGTARAFAWDELSQRWALEARDNGHYGGLALSGRMFCLMPLMHSEDLALHHALQTAIEQLRSEFSDQDDLLQGFARAADEHRAIIERFGRYPHRNASLDRPSTDEEVAYLAESKNRFGQ</sequence>
<dbReference type="Gene3D" id="1.25.40.10">
    <property type="entry name" value="Tetratricopeptide repeat domain"/>
    <property type="match status" value="1"/>
</dbReference>
<evidence type="ECO:0000313" key="1">
    <source>
        <dbReference type="EMBL" id="GGX49403.1"/>
    </source>
</evidence>
<name>A0A918K5K4_9GAMM</name>
<dbReference type="SUPFAM" id="SSF48452">
    <property type="entry name" value="TPR-like"/>
    <property type="match status" value="1"/>
</dbReference>
<evidence type="ECO:0008006" key="3">
    <source>
        <dbReference type="Google" id="ProtNLM"/>
    </source>
</evidence>